<dbReference type="EMBL" id="JBEFKJ010000034">
    <property type="protein sequence ID" value="KAL2038094.1"/>
    <property type="molecule type" value="Genomic_DNA"/>
</dbReference>
<gene>
    <name evidence="2" type="ORF">N7G274_009041</name>
</gene>
<feature type="region of interest" description="Disordered" evidence="1">
    <location>
        <begin position="82"/>
        <end position="104"/>
    </location>
</feature>
<comment type="caution">
    <text evidence="2">The sequence shown here is derived from an EMBL/GenBank/DDBJ whole genome shotgun (WGS) entry which is preliminary data.</text>
</comment>
<dbReference type="Proteomes" id="UP001590950">
    <property type="component" value="Unassembled WGS sequence"/>
</dbReference>
<sequence>MDTHQPQTPNPTSISNPPNPSRFLTDLLRPPHVPNASYLLTLSQASLKELHYTQVKIVQMHAEARKKFVIARAWFDGVSAEGGGGGEDGGKGLQGEGDVGEVGKGKVGEAERVYERALRELEMRRLEVLRVERDVAVLKGDVAFLTNLVMRKRQQQQQH</sequence>
<name>A0ABR3ZY04_9LECA</name>
<evidence type="ECO:0000313" key="3">
    <source>
        <dbReference type="Proteomes" id="UP001590950"/>
    </source>
</evidence>
<accession>A0ABR3ZY04</accession>
<evidence type="ECO:0000313" key="2">
    <source>
        <dbReference type="EMBL" id="KAL2038094.1"/>
    </source>
</evidence>
<organism evidence="2 3">
    <name type="scientific">Stereocaulon virgatum</name>
    <dbReference type="NCBI Taxonomy" id="373712"/>
    <lineage>
        <taxon>Eukaryota</taxon>
        <taxon>Fungi</taxon>
        <taxon>Dikarya</taxon>
        <taxon>Ascomycota</taxon>
        <taxon>Pezizomycotina</taxon>
        <taxon>Lecanoromycetes</taxon>
        <taxon>OSLEUM clade</taxon>
        <taxon>Lecanoromycetidae</taxon>
        <taxon>Lecanorales</taxon>
        <taxon>Lecanorineae</taxon>
        <taxon>Stereocaulaceae</taxon>
        <taxon>Stereocaulon</taxon>
    </lineage>
</organism>
<feature type="compositionally biased region" description="Gly residues" evidence="1">
    <location>
        <begin position="82"/>
        <end position="100"/>
    </location>
</feature>
<protein>
    <submittedName>
        <fullName evidence="2">Uncharacterized protein</fullName>
    </submittedName>
</protein>
<reference evidence="2 3" key="1">
    <citation type="submission" date="2024-09" db="EMBL/GenBank/DDBJ databases">
        <title>Rethinking Asexuality: The Enigmatic Case of Functional Sexual Genes in Lepraria (Stereocaulaceae).</title>
        <authorList>
            <person name="Doellman M."/>
            <person name="Sun Y."/>
            <person name="Barcenas-Pena A."/>
            <person name="Lumbsch H.T."/>
            <person name="Grewe F."/>
        </authorList>
    </citation>
    <scope>NUCLEOTIDE SEQUENCE [LARGE SCALE GENOMIC DNA]</scope>
    <source>
        <strain evidence="2 3">Mercado 3170</strain>
    </source>
</reference>
<feature type="compositionally biased region" description="Low complexity" evidence="1">
    <location>
        <begin position="1"/>
        <end position="16"/>
    </location>
</feature>
<feature type="region of interest" description="Disordered" evidence="1">
    <location>
        <begin position="1"/>
        <end position="28"/>
    </location>
</feature>
<keyword evidence="3" id="KW-1185">Reference proteome</keyword>
<proteinExistence type="predicted"/>
<evidence type="ECO:0000256" key="1">
    <source>
        <dbReference type="SAM" id="MobiDB-lite"/>
    </source>
</evidence>